<dbReference type="GO" id="GO:0016020">
    <property type="term" value="C:membrane"/>
    <property type="evidence" value="ECO:0007669"/>
    <property type="project" value="UniProtKB-SubCell"/>
</dbReference>
<evidence type="ECO:0000256" key="3">
    <source>
        <dbReference type="ARBA" id="ARBA00022448"/>
    </source>
</evidence>
<dbReference type="Pfam" id="PF01496">
    <property type="entry name" value="V_ATPase_I"/>
    <property type="match status" value="1"/>
</dbReference>
<feature type="transmembrane region" description="Helical" evidence="8">
    <location>
        <begin position="208"/>
        <end position="237"/>
    </location>
</feature>
<feature type="coiled-coil region" evidence="9">
    <location>
        <begin position="66"/>
        <end position="93"/>
    </location>
</feature>
<evidence type="ECO:0000256" key="7">
    <source>
        <dbReference type="ARBA" id="ARBA00023136"/>
    </source>
</evidence>
<accession>A0ABD0Z4J5</accession>
<keyword evidence="5 8" id="KW-1133">Transmembrane helix</keyword>
<comment type="function">
    <text evidence="8">Essential component of the vacuolar proton pump (V-ATPase), a multimeric enzyme that catalyzes the translocation of protons across the membranes. Required for assembly and activity of the V-ATPase.</text>
</comment>
<feature type="transmembrane region" description="Helical" evidence="8">
    <location>
        <begin position="455"/>
        <end position="474"/>
    </location>
</feature>
<dbReference type="PANTHER" id="PTHR11629">
    <property type="entry name" value="VACUOLAR PROTON ATPASES"/>
    <property type="match status" value="1"/>
</dbReference>
<feature type="transmembrane region" description="Helical" evidence="8">
    <location>
        <begin position="257"/>
        <end position="279"/>
    </location>
</feature>
<keyword evidence="9" id="KW-0175">Coiled coil</keyword>
<dbReference type="EMBL" id="JBFDAA010000005">
    <property type="protein sequence ID" value="KAL1132448.1"/>
    <property type="molecule type" value="Genomic_DNA"/>
</dbReference>
<comment type="subcellular location">
    <subcellularLocation>
        <location evidence="1">Membrane</location>
        <topology evidence="1">Multi-pass membrane protein</topology>
    </subcellularLocation>
</comment>
<comment type="similarity">
    <text evidence="2 8">Belongs to the V-ATPase 116 kDa subunit family.</text>
</comment>
<feature type="transmembrane region" description="Helical" evidence="8">
    <location>
        <begin position="381"/>
        <end position="403"/>
    </location>
</feature>
<name>A0ABD0Z4J5_9HEMI</name>
<keyword evidence="4 8" id="KW-0812">Transmembrane</keyword>
<evidence type="ECO:0000313" key="11">
    <source>
        <dbReference type="Proteomes" id="UP001558652"/>
    </source>
</evidence>
<evidence type="ECO:0000256" key="5">
    <source>
        <dbReference type="ARBA" id="ARBA00022989"/>
    </source>
</evidence>
<keyword evidence="11" id="KW-1185">Reference proteome</keyword>
<organism evidence="10 11">
    <name type="scientific">Ranatra chinensis</name>
    <dbReference type="NCBI Taxonomy" id="642074"/>
    <lineage>
        <taxon>Eukaryota</taxon>
        <taxon>Metazoa</taxon>
        <taxon>Ecdysozoa</taxon>
        <taxon>Arthropoda</taxon>
        <taxon>Hexapoda</taxon>
        <taxon>Insecta</taxon>
        <taxon>Pterygota</taxon>
        <taxon>Neoptera</taxon>
        <taxon>Paraneoptera</taxon>
        <taxon>Hemiptera</taxon>
        <taxon>Heteroptera</taxon>
        <taxon>Panheteroptera</taxon>
        <taxon>Nepomorpha</taxon>
        <taxon>Nepidae</taxon>
        <taxon>Ranatrinae</taxon>
        <taxon>Ranatra</taxon>
    </lineage>
</organism>
<keyword evidence="7 8" id="KW-0472">Membrane</keyword>
<evidence type="ECO:0000256" key="9">
    <source>
        <dbReference type="SAM" id="Coils"/>
    </source>
</evidence>
<protein>
    <recommendedName>
        <fullName evidence="8">V-type proton ATPase subunit a</fullName>
    </recommendedName>
</protein>
<evidence type="ECO:0000256" key="6">
    <source>
        <dbReference type="ARBA" id="ARBA00023065"/>
    </source>
</evidence>
<evidence type="ECO:0000256" key="4">
    <source>
        <dbReference type="ARBA" id="ARBA00022692"/>
    </source>
</evidence>
<proteinExistence type="inferred from homology"/>
<keyword evidence="3 8" id="KW-0813">Transport</keyword>
<dbReference type="PANTHER" id="PTHR11629:SF61">
    <property type="entry name" value="V-TYPE PROTON ATPASE SUBUNIT A"/>
    <property type="match status" value="1"/>
</dbReference>
<dbReference type="AlphaFoldDB" id="A0ABD0Z4J5"/>
<evidence type="ECO:0000313" key="10">
    <source>
        <dbReference type="EMBL" id="KAL1132448.1"/>
    </source>
</evidence>
<gene>
    <name evidence="10" type="ORF">AAG570_010403</name>
</gene>
<keyword evidence="8" id="KW-0375">Hydrogen ion transport</keyword>
<evidence type="ECO:0000256" key="1">
    <source>
        <dbReference type="ARBA" id="ARBA00004141"/>
    </source>
</evidence>
<dbReference type="GO" id="GO:1902600">
    <property type="term" value="P:proton transmembrane transport"/>
    <property type="evidence" value="ECO:0007669"/>
    <property type="project" value="UniProtKB-KW"/>
</dbReference>
<sequence>MLWRMTRGNIFFRHADVEDALKDPVTGNEVLKSVFIVFFQGDELRSRIKKVCAGFHAKLHNCPNTNSERQEMLKEINTRLEDLKNVMKQTDERKHGDLVAIAKAMFKWSIQIKKMKATYHVMNKFNVDVTNKCLIAECWVPKLYLKSVRSILEEEGKAVGSSIPSFLNIIPSDEDPPTFNKTNKFTRGFQNLIDAYGIATYREVNPAFFTIITFPFLFGVMFGDMGHGIILTIFAAWMTIWEKSLMKKKSKNEIWNIFFGGRYIILLMGLYSIYIGFIYNDFFSISLNIFQSYWSANYNESTLMTNPFLTLDPATVDYYQNPYPVGMDPIWQLAENKIIFLNTYKMKISIIIGVIHMIFGVIMSVANFWHFKKRVYIFTDFLPQVIFLILIFFYLVVMVILKWVMYDATSKDKTYGTRCAPPVLILFINMILFTPTESPYPFECHTGYIYENQELAQKVIMVLAILCIPVMLIAKPAYILCNRKKKAHDIEINYVDNLNLMSKF</sequence>
<dbReference type="InterPro" id="IPR002490">
    <property type="entry name" value="V-ATPase_116kDa_su"/>
</dbReference>
<dbReference type="Proteomes" id="UP001558652">
    <property type="component" value="Unassembled WGS sequence"/>
</dbReference>
<evidence type="ECO:0000256" key="8">
    <source>
        <dbReference type="RuleBase" id="RU361189"/>
    </source>
</evidence>
<comment type="caution">
    <text evidence="10">The sequence shown here is derived from an EMBL/GenBank/DDBJ whole genome shotgun (WGS) entry which is preliminary data.</text>
</comment>
<feature type="transmembrane region" description="Helical" evidence="8">
    <location>
        <begin position="348"/>
        <end position="369"/>
    </location>
</feature>
<reference evidence="10 11" key="1">
    <citation type="submission" date="2024-07" db="EMBL/GenBank/DDBJ databases">
        <title>Chromosome-level genome assembly of the water stick insect Ranatra chinensis (Heteroptera: Nepidae).</title>
        <authorList>
            <person name="Liu X."/>
        </authorList>
    </citation>
    <scope>NUCLEOTIDE SEQUENCE [LARGE SCALE GENOMIC DNA]</scope>
    <source>
        <strain evidence="10">Cailab_2021Rc</strain>
        <tissue evidence="10">Muscle</tissue>
    </source>
</reference>
<evidence type="ECO:0000256" key="2">
    <source>
        <dbReference type="ARBA" id="ARBA00009904"/>
    </source>
</evidence>
<keyword evidence="6 8" id="KW-0406">Ion transport</keyword>